<comment type="caution">
    <text evidence="1">The sequence shown here is derived from an EMBL/GenBank/DDBJ whole genome shotgun (WGS) entry which is preliminary data.</text>
</comment>
<dbReference type="Gene3D" id="3.20.20.105">
    <property type="entry name" value="Queuine tRNA-ribosyltransferase-like"/>
    <property type="match status" value="1"/>
</dbReference>
<dbReference type="SUPFAM" id="SSF51713">
    <property type="entry name" value="tRNA-guanine transglycosylase"/>
    <property type="match status" value="1"/>
</dbReference>
<dbReference type="GO" id="GO:0006400">
    <property type="term" value="P:tRNA modification"/>
    <property type="evidence" value="ECO:0007669"/>
    <property type="project" value="InterPro"/>
</dbReference>
<dbReference type="InterPro" id="IPR036511">
    <property type="entry name" value="TGT-like_sf"/>
</dbReference>
<dbReference type="OrthoDB" id="217419at2157"/>
<dbReference type="RefSeq" id="WP_174242496.1">
    <property type="nucleotide sequence ID" value="NZ_JAHQXF010000002.1"/>
</dbReference>
<accession>A0A8J7YDZ5</accession>
<dbReference type="Proteomes" id="UP000766550">
    <property type="component" value="Unassembled WGS sequence"/>
</dbReference>
<dbReference type="AlphaFoldDB" id="A0A8J7YDZ5"/>
<organism evidence="1 2">
    <name type="scientific">Haloarcula limicola</name>
    <dbReference type="NCBI Taxonomy" id="1429915"/>
    <lineage>
        <taxon>Archaea</taxon>
        <taxon>Methanobacteriati</taxon>
        <taxon>Methanobacteriota</taxon>
        <taxon>Stenosarchaea group</taxon>
        <taxon>Halobacteria</taxon>
        <taxon>Halobacteriales</taxon>
        <taxon>Haloarculaceae</taxon>
        <taxon>Haloarcula</taxon>
    </lineage>
</organism>
<protein>
    <submittedName>
        <fullName evidence="1">Queuine tRNA-ribosyltransferase tRNA-guanine transglycosylase</fullName>
    </submittedName>
</protein>
<keyword evidence="2" id="KW-1185">Reference proteome</keyword>
<gene>
    <name evidence="1" type="ORF">KTS45_11160</name>
</gene>
<reference evidence="1 2" key="1">
    <citation type="submission" date="2021-06" db="EMBL/GenBank/DDBJ databases">
        <title>New haloarchaea isolates fom saline soil.</title>
        <authorList>
            <person name="Duran-Viseras A."/>
            <person name="Sanchez-Porro C.S."/>
            <person name="Ventosa A."/>
        </authorList>
    </citation>
    <scope>NUCLEOTIDE SEQUENCE [LARGE SCALE GENOMIC DNA]</scope>
    <source>
        <strain evidence="1 2">JCM 183640</strain>
    </source>
</reference>
<evidence type="ECO:0000313" key="2">
    <source>
        <dbReference type="Proteomes" id="UP000766550"/>
    </source>
</evidence>
<dbReference type="EMBL" id="JAHQXF010000002">
    <property type="protein sequence ID" value="MBV0924758.1"/>
    <property type="molecule type" value="Genomic_DNA"/>
</dbReference>
<name>A0A8J7YDZ5_9EURY</name>
<proteinExistence type="predicted"/>
<evidence type="ECO:0000313" key="1">
    <source>
        <dbReference type="EMBL" id="MBV0924758.1"/>
    </source>
</evidence>
<sequence>MRFYVPEWDDRVDANYDFLHDEHSTLGTDERDLAYIWDLFDRKNTPIDGVLISREQAEESSTKAQRLTENGIYDASKLDLPRWLPTISDCGAWGYKSLPFPPYDNGEMLEFYEQLGVTTGVTIDHLVLGAGHTARLYLNERAFSGDFSKGDIPEEVTEELDVMIDTWPNGDGSSSRRWPSYVAEEEPSIYHVSTIEPFTRTDFEGDVEEIIAHLRSDPRAVYRADDMQYRYDLTLRNARDMRKRYEEGDYSFRLMSAVQGWDCESYVNATKEVLDLGYQYLGIGGVAGSPESAVKDIVSAVGNEIKSFERTHETRIDTHVFGFAKSGAFETIGRSGMTSFDSASMLRAAWTGGQNYHLDSDERYDAIRVRYPSYRDDLQTSIEKALRGQEMLYALRAFDNNEPIADALQTWHNRATQALSEITEYLLEHRHDERYDVAYIKETEEAFRSGYDHGRAFRASFGDPLSSKLIKLLRDDDPENPIPFTEYDDLVAVAEKVFTDWTPTLLDVVVERESETPGTINALWPLVEAYATWDPISDANLLDDYRDLLNAKPWKRCDCPICTRNGIEVAIFRGNNRNRRRGFHNTRRFYDQFEGDLPKILVVTRPSASVMGQGTMERYLRNDRPTFWGSVHDLPVAEIGAVSATGLHEWWANRPETASFDSNGLADVLVTEGERYQDIFVDARHLELDEATRSRLEDVNCTVHEHTNPASIRDGVLERLGYEDEFLPQHLMQSGLTDY</sequence>